<organism evidence="3 4">
    <name type="scientific">Enterococcus mundtii</name>
    <dbReference type="NCBI Taxonomy" id="53346"/>
    <lineage>
        <taxon>Bacteria</taxon>
        <taxon>Bacillati</taxon>
        <taxon>Bacillota</taxon>
        <taxon>Bacilli</taxon>
        <taxon>Lactobacillales</taxon>
        <taxon>Enterococcaceae</taxon>
        <taxon>Enterococcus</taxon>
    </lineage>
</organism>
<dbReference type="AlphaFoldDB" id="A0A1V2UKI2"/>
<feature type="transmembrane region" description="Helical" evidence="2">
    <location>
        <begin position="314"/>
        <end position="335"/>
    </location>
</feature>
<dbReference type="OrthoDB" id="2184137at2"/>
<keyword evidence="2" id="KW-0472">Membrane</keyword>
<keyword evidence="2" id="KW-1133">Transmembrane helix</keyword>
<feature type="transmembrane region" description="Helical" evidence="2">
    <location>
        <begin position="280"/>
        <end position="302"/>
    </location>
</feature>
<feature type="transmembrane region" description="Helical" evidence="2">
    <location>
        <begin position="27"/>
        <end position="51"/>
    </location>
</feature>
<sequence length="670" mass="75709">MKYLIDSYNAYMVDGGLLDKGWQVVNWFFVGVPFFILRMCASFFLFCENIVNQSDFFIAKQTEVFNMSVRILNNFGGTGFGAGSLMGLAVIFSAYYLLANFFSNRRNFMKVLLHYLFVAFIFFGWFGQVPTAQGNFNTSTFLIRSATEVTKVIQSQFIAGANTSSNSNQGGNGVYQSPMFNATVQQTFNFVNSGSLDGKMANGEKIDEKKLLETPNLTEEDRTNFIKERDDYLSSLEKVNPYFSQDGVKTMEKSFAIWVGIANLFILAFPVIYINIMLMVIQILVILLILVFPIFALASFFPRCQTLMFKFFKALIGILFLPVIFGVFIAVLFWVNRLIDQAFLGIIGQINESLLNVLSNGMVLLGTMVLMILVKYIFLKNLWENRYRIISFFSEGQIQQPAFEKQVNEKVKEGTENIVEKTTAAAQVGIGGYTGNMGMALQGASTLMSGQDKAMNLGNEHFTETNPRFSGLEQGIESFFQSETPEETEAPTYDDVQLEEEMGESLEGELENGPVSFQELEEESFEDFELEDALTGIQDEDPTVDHSLTESDELVIDESQLGDDLMEQTSETESDIVEQDFEAPELATEVPQVGEAATEVSIDNFDELQFAKEEQAFFDQKHDPELLVNDPVNQVSFNQQWEHTGWTESEEQFFSTDEEKQSAQQEVEDW</sequence>
<gene>
    <name evidence="3" type="ORF">BTN92_06680</name>
</gene>
<proteinExistence type="predicted"/>
<dbReference type="RefSeq" id="WP_077151468.1">
    <property type="nucleotide sequence ID" value="NZ_CABMMO010000005.1"/>
</dbReference>
<reference evidence="3 4" key="1">
    <citation type="submission" date="2016-12" db="EMBL/GenBank/DDBJ databases">
        <authorList>
            <person name="Song W.-J."/>
            <person name="Kurnit D.M."/>
        </authorList>
    </citation>
    <scope>NUCLEOTIDE SEQUENCE [LARGE SCALE GENOMIC DNA]</scope>
    <source>
        <strain evidence="3 4">CGB1038-1_S1</strain>
    </source>
</reference>
<keyword evidence="2" id="KW-0812">Transmembrane</keyword>
<evidence type="ECO:0000256" key="1">
    <source>
        <dbReference type="SAM" id="MobiDB-lite"/>
    </source>
</evidence>
<feature type="transmembrane region" description="Helical" evidence="2">
    <location>
        <begin position="255"/>
        <end position="274"/>
    </location>
</feature>
<name>A0A1V2UKI2_ENTMU</name>
<feature type="transmembrane region" description="Helical" evidence="2">
    <location>
        <begin position="108"/>
        <end position="126"/>
    </location>
</feature>
<evidence type="ECO:0000256" key="2">
    <source>
        <dbReference type="SAM" id="Phobius"/>
    </source>
</evidence>
<dbReference type="EMBL" id="MSTR01000005">
    <property type="protein sequence ID" value="ONN43512.1"/>
    <property type="molecule type" value="Genomic_DNA"/>
</dbReference>
<protein>
    <submittedName>
        <fullName evidence="3">Uncharacterized protein</fullName>
    </submittedName>
</protein>
<comment type="caution">
    <text evidence="3">The sequence shown here is derived from an EMBL/GenBank/DDBJ whole genome shotgun (WGS) entry which is preliminary data.</text>
</comment>
<feature type="region of interest" description="Disordered" evidence="1">
    <location>
        <begin position="647"/>
        <end position="670"/>
    </location>
</feature>
<evidence type="ECO:0000313" key="3">
    <source>
        <dbReference type="EMBL" id="ONN43512.1"/>
    </source>
</evidence>
<feature type="transmembrane region" description="Helical" evidence="2">
    <location>
        <begin position="71"/>
        <end position="96"/>
    </location>
</feature>
<dbReference type="Proteomes" id="UP000189299">
    <property type="component" value="Unassembled WGS sequence"/>
</dbReference>
<accession>A0A1V2UKI2</accession>
<evidence type="ECO:0000313" key="4">
    <source>
        <dbReference type="Proteomes" id="UP000189299"/>
    </source>
</evidence>
<feature type="transmembrane region" description="Helical" evidence="2">
    <location>
        <begin position="355"/>
        <end position="378"/>
    </location>
</feature>